<dbReference type="CDD" id="cd17321">
    <property type="entry name" value="MFS_MMR_MDR_like"/>
    <property type="match status" value="1"/>
</dbReference>
<evidence type="ECO:0000256" key="6">
    <source>
        <dbReference type="SAM" id="Phobius"/>
    </source>
</evidence>
<dbReference type="InterPro" id="IPR020846">
    <property type="entry name" value="MFS_dom"/>
</dbReference>
<keyword evidence="3 6" id="KW-1133">Transmembrane helix</keyword>
<reference evidence="8 9" key="1">
    <citation type="submission" date="2019-05" db="EMBL/GenBank/DDBJ databases">
        <title>Draft genome sequence of Nonomuraea turkmeniaca DSM 43926.</title>
        <authorList>
            <person name="Saricaoglu S."/>
            <person name="Isik K."/>
        </authorList>
    </citation>
    <scope>NUCLEOTIDE SEQUENCE [LARGE SCALE GENOMIC DNA]</scope>
    <source>
        <strain evidence="8 9">DSM 43926</strain>
    </source>
</reference>
<feature type="region of interest" description="Disordered" evidence="5">
    <location>
        <begin position="1"/>
        <end position="26"/>
    </location>
</feature>
<dbReference type="AlphaFoldDB" id="A0A5S4EXE8"/>
<feature type="transmembrane region" description="Helical" evidence="6">
    <location>
        <begin position="101"/>
        <end position="120"/>
    </location>
</feature>
<feature type="transmembrane region" description="Helical" evidence="6">
    <location>
        <begin position="69"/>
        <end position="89"/>
    </location>
</feature>
<dbReference type="Proteomes" id="UP000309128">
    <property type="component" value="Unassembled WGS sequence"/>
</dbReference>
<organism evidence="8 9">
    <name type="scientific">Nonomuraea turkmeniaca</name>
    <dbReference type="NCBI Taxonomy" id="103838"/>
    <lineage>
        <taxon>Bacteria</taxon>
        <taxon>Bacillati</taxon>
        <taxon>Actinomycetota</taxon>
        <taxon>Actinomycetes</taxon>
        <taxon>Streptosporangiales</taxon>
        <taxon>Streptosporangiaceae</taxon>
        <taxon>Nonomuraea</taxon>
    </lineage>
</organism>
<feature type="transmembrane region" description="Helical" evidence="6">
    <location>
        <begin position="226"/>
        <end position="245"/>
    </location>
</feature>
<evidence type="ECO:0000256" key="3">
    <source>
        <dbReference type="ARBA" id="ARBA00022989"/>
    </source>
</evidence>
<evidence type="ECO:0000313" key="8">
    <source>
        <dbReference type="EMBL" id="TMR08308.1"/>
    </source>
</evidence>
<keyword evidence="4 6" id="KW-0472">Membrane</keyword>
<evidence type="ECO:0000256" key="1">
    <source>
        <dbReference type="ARBA" id="ARBA00004651"/>
    </source>
</evidence>
<dbReference type="EMBL" id="VCKY01000303">
    <property type="protein sequence ID" value="TMR08308.1"/>
    <property type="molecule type" value="Genomic_DNA"/>
</dbReference>
<feature type="transmembrane region" description="Helical" evidence="6">
    <location>
        <begin position="159"/>
        <end position="181"/>
    </location>
</feature>
<feature type="transmembrane region" description="Helical" evidence="6">
    <location>
        <begin position="360"/>
        <end position="378"/>
    </location>
</feature>
<dbReference type="InterPro" id="IPR011701">
    <property type="entry name" value="MFS"/>
</dbReference>
<dbReference type="PANTHER" id="PTHR42718">
    <property type="entry name" value="MAJOR FACILITATOR SUPERFAMILY MULTIDRUG TRANSPORTER MFSC"/>
    <property type="match status" value="1"/>
</dbReference>
<dbReference type="Gene3D" id="1.20.1720.10">
    <property type="entry name" value="Multidrug resistance protein D"/>
    <property type="match status" value="1"/>
</dbReference>
<keyword evidence="9" id="KW-1185">Reference proteome</keyword>
<evidence type="ECO:0000313" key="9">
    <source>
        <dbReference type="Proteomes" id="UP000309128"/>
    </source>
</evidence>
<evidence type="ECO:0000256" key="4">
    <source>
        <dbReference type="ARBA" id="ARBA00023136"/>
    </source>
</evidence>
<feature type="transmembrane region" description="Helical" evidence="6">
    <location>
        <begin position="35"/>
        <end position="57"/>
    </location>
</feature>
<evidence type="ECO:0000256" key="5">
    <source>
        <dbReference type="SAM" id="MobiDB-lite"/>
    </source>
</evidence>
<feature type="transmembrane region" description="Helical" evidence="6">
    <location>
        <begin position="296"/>
        <end position="321"/>
    </location>
</feature>
<feature type="transmembrane region" description="Helical" evidence="6">
    <location>
        <begin position="436"/>
        <end position="454"/>
    </location>
</feature>
<accession>A0A5S4EXE8</accession>
<comment type="caution">
    <text evidence="8">The sequence shown here is derived from an EMBL/GenBank/DDBJ whole genome shotgun (WGS) entry which is preliminary data.</text>
</comment>
<keyword evidence="2 6" id="KW-0812">Transmembrane</keyword>
<feature type="transmembrane region" description="Helical" evidence="6">
    <location>
        <begin position="384"/>
        <end position="406"/>
    </location>
</feature>
<feature type="transmembrane region" description="Helical" evidence="6">
    <location>
        <begin position="333"/>
        <end position="353"/>
    </location>
</feature>
<feature type="transmembrane region" description="Helical" evidence="6">
    <location>
        <begin position="257"/>
        <end position="275"/>
    </location>
</feature>
<dbReference type="GO" id="GO:0005886">
    <property type="term" value="C:plasma membrane"/>
    <property type="evidence" value="ECO:0007669"/>
    <property type="project" value="UniProtKB-SubCell"/>
</dbReference>
<dbReference type="Gene3D" id="1.20.1250.20">
    <property type="entry name" value="MFS general substrate transporter like domains"/>
    <property type="match status" value="1"/>
</dbReference>
<evidence type="ECO:0000259" key="7">
    <source>
        <dbReference type="PROSITE" id="PS50850"/>
    </source>
</evidence>
<sequence>MKSIPAGCGPSLSHEGEPDPQAAGYAAPDPRRWRALMVTQLAAFMILLDVSIVNVALPSIEREFAVPAATAQWVVSGYALTLGLTLVPAGRLGDAFGRRRMFLLGLAAFVLTSAMTGAAPSPGALIAARLLQGVAGGLLIPQNSGLVQEHFAGAERGRAFGILGSTIGLATAAGPVVGGLILSSDPGQDAWRWVFYVNVPIGLIALPLAIRLVRSSTGQGPRTTHLDARGSLLLGAGVLSLLIPLVDAGDGGAYRLWWLWPMAALLLAGFCAWEAHVVRRGRQPLLDPRLRRTPGYVAGSGIGLVYFVGFTGIWLVLALFFQDGLGYSPLRSGLAVTPFALSVAVSAMVAGRLVARFGRWLTICGLAAAVVGLAATALELRHATGGGAAAAIVLPLVVAGFGSVMVTSPNMTLTLQNVPVGMAGVAGGAVQTAQRIGAAIGTATLATIFYHLLVRTGGNYATAIYGAVLASCGFMAVALLLALTDLARRKSARPA</sequence>
<comment type="subcellular location">
    <subcellularLocation>
        <location evidence="1">Cell membrane</location>
        <topology evidence="1">Multi-pass membrane protein</topology>
    </subcellularLocation>
</comment>
<feature type="transmembrane region" description="Helical" evidence="6">
    <location>
        <begin position="193"/>
        <end position="214"/>
    </location>
</feature>
<feature type="domain" description="Major facilitator superfamily (MFS) profile" evidence="7">
    <location>
        <begin position="35"/>
        <end position="490"/>
    </location>
</feature>
<dbReference type="SUPFAM" id="SSF103473">
    <property type="entry name" value="MFS general substrate transporter"/>
    <property type="match status" value="1"/>
</dbReference>
<dbReference type="OrthoDB" id="783189at2"/>
<dbReference type="GO" id="GO:0022857">
    <property type="term" value="F:transmembrane transporter activity"/>
    <property type="evidence" value="ECO:0007669"/>
    <property type="project" value="InterPro"/>
</dbReference>
<dbReference type="PANTHER" id="PTHR42718:SF39">
    <property type="entry name" value="ACTINORHODIN TRANSPORTER-RELATED"/>
    <property type="match status" value="1"/>
</dbReference>
<dbReference type="PRINTS" id="PR01036">
    <property type="entry name" value="TCRTETB"/>
</dbReference>
<dbReference type="Pfam" id="PF07690">
    <property type="entry name" value="MFS_1"/>
    <property type="match status" value="1"/>
</dbReference>
<protein>
    <submittedName>
        <fullName evidence="8">MFS transporter</fullName>
    </submittedName>
</protein>
<dbReference type="RefSeq" id="WP_138673358.1">
    <property type="nucleotide sequence ID" value="NZ_VCKY01000303.1"/>
</dbReference>
<gene>
    <name evidence="8" type="ORF">ETD86_48380</name>
</gene>
<proteinExistence type="predicted"/>
<dbReference type="InterPro" id="IPR036259">
    <property type="entry name" value="MFS_trans_sf"/>
</dbReference>
<feature type="transmembrane region" description="Helical" evidence="6">
    <location>
        <begin position="126"/>
        <end position="147"/>
    </location>
</feature>
<name>A0A5S4EXE8_9ACTN</name>
<feature type="transmembrane region" description="Helical" evidence="6">
    <location>
        <begin position="460"/>
        <end position="483"/>
    </location>
</feature>
<evidence type="ECO:0000256" key="2">
    <source>
        <dbReference type="ARBA" id="ARBA00022692"/>
    </source>
</evidence>
<dbReference type="PROSITE" id="PS50850">
    <property type="entry name" value="MFS"/>
    <property type="match status" value="1"/>
</dbReference>